<name>A0A9X6U2U7_BACTU</name>
<dbReference type="Proteomes" id="UP000223445">
    <property type="component" value="Unassembled WGS sequence"/>
</dbReference>
<dbReference type="EMBL" id="NVMD01000007">
    <property type="protein sequence ID" value="PED15247.1"/>
    <property type="molecule type" value="Genomic_DNA"/>
</dbReference>
<dbReference type="AlphaFoldDB" id="A0A9X6U2U7"/>
<dbReference type="InterPro" id="IPR036188">
    <property type="entry name" value="FAD/NAD-bd_sf"/>
</dbReference>
<dbReference type="Gene3D" id="3.50.50.60">
    <property type="entry name" value="FAD/NAD(P)-binding domain"/>
    <property type="match status" value="1"/>
</dbReference>
<evidence type="ECO:0000313" key="2">
    <source>
        <dbReference type="EMBL" id="PGZ04791.1"/>
    </source>
</evidence>
<dbReference type="Proteomes" id="UP000220127">
    <property type="component" value="Unassembled WGS sequence"/>
</dbReference>
<proteinExistence type="predicted"/>
<sequence length="85" mass="9649">MVVNTLNLGTLKFGKRLKKFSNYGKEVRLYFDNSNEGYADLVIGAYGLRSIVRNAGCLNFIPYYLKQAAFLTFINPSKLGRISIY</sequence>
<gene>
    <name evidence="2" type="ORF">COE48_08665</name>
    <name evidence="1" type="ORF">CON01_10390</name>
</gene>
<reference evidence="3 4" key="1">
    <citation type="submission" date="2017-09" db="EMBL/GenBank/DDBJ databases">
        <title>Large-scale bioinformatics analysis of Bacillus genomes uncovers conserved roles of natural products in bacterial physiology.</title>
        <authorList>
            <consortium name="Agbiome Team Llc"/>
            <person name="Bleich R.M."/>
            <person name="Grubbs K.J."/>
            <person name="Santa Maria K.C."/>
            <person name="Allen S.E."/>
            <person name="Farag S."/>
            <person name="Shank E.A."/>
            <person name="Bowers A."/>
        </authorList>
    </citation>
    <scope>NUCLEOTIDE SEQUENCE [LARGE SCALE GENOMIC DNA]</scope>
    <source>
        <strain evidence="2 4">AFS030179</strain>
        <strain evidence="1 3">AFS094940</strain>
    </source>
</reference>
<comment type="caution">
    <text evidence="1">The sequence shown here is derived from an EMBL/GenBank/DDBJ whole genome shotgun (WGS) entry which is preliminary data.</text>
</comment>
<dbReference type="EMBL" id="NUPM01000006">
    <property type="protein sequence ID" value="PGZ04791.1"/>
    <property type="molecule type" value="Genomic_DNA"/>
</dbReference>
<dbReference type="SUPFAM" id="SSF51905">
    <property type="entry name" value="FAD/NAD(P)-binding domain"/>
    <property type="match status" value="1"/>
</dbReference>
<accession>A0A9X6U2U7</accession>
<protein>
    <submittedName>
        <fullName evidence="1">Uncharacterized protein</fullName>
    </submittedName>
</protein>
<evidence type="ECO:0000313" key="3">
    <source>
        <dbReference type="Proteomes" id="UP000220127"/>
    </source>
</evidence>
<evidence type="ECO:0000313" key="4">
    <source>
        <dbReference type="Proteomes" id="UP000223445"/>
    </source>
</evidence>
<evidence type="ECO:0000313" key="1">
    <source>
        <dbReference type="EMBL" id="PED15247.1"/>
    </source>
</evidence>
<organism evidence="1 3">
    <name type="scientific">Bacillus thuringiensis</name>
    <dbReference type="NCBI Taxonomy" id="1428"/>
    <lineage>
        <taxon>Bacteria</taxon>
        <taxon>Bacillati</taxon>
        <taxon>Bacillota</taxon>
        <taxon>Bacilli</taxon>
        <taxon>Bacillales</taxon>
        <taxon>Bacillaceae</taxon>
        <taxon>Bacillus</taxon>
        <taxon>Bacillus cereus group</taxon>
    </lineage>
</organism>